<accession>A0A2T9YUW4</accession>
<dbReference type="STRING" id="133385.A0A2T9YUW4"/>
<dbReference type="InterPro" id="IPR032976">
    <property type="entry name" value="YJEFN_prot_NAXE-like"/>
</dbReference>
<evidence type="ECO:0000256" key="7">
    <source>
        <dbReference type="ARBA" id="ARBA00022958"/>
    </source>
</evidence>
<feature type="binding site" evidence="10">
    <location>
        <position position="156"/>
    </location>
    <ligand>
        <name>(6S)-NADPHX</name>
        <dbReference type="ChEBI" id="CHEBI:64076"/>
    </ligand>
</feature>
<evidence type="ECO:0000313" key="12">
    <source>
        <dbReference type="EMBL" id="PVU96109.1"/>
    </source>
</evidence>
<dbReference type="HAMAP" id="MF_01966">
    <property type="entry name" value="NADHX_epimerase"/>
    <property type="match status" value="1"/>
</dbReference>
<feature type="binding site" evidence="10">
    <location>
        <begin position="61"/>
        <end position="65"/>
    </location>
    <ligand>
        <name>(6S)-NADPHX</name>
        <dbReference type="ChEBI" id="CHEBI:64076"/>
    </ligand>
</feature>
<dbReference type="GO" id="GO:0052856">
    <property type="term" value="F:NAD(P)HX epimerase activity"/>
    <property type="evidence" value="ECO:0007669"/>
    <property type="project" value="UniProtKB-UniRule"/>
</dbReference>
<keyword evidence="10" id="KW-0496">Mitochondrion</keyword>
<feature type="binding site" evidence="10">
    <location>
        <position position="62"/>
    </location>
    <ligand>
        <name>K(+)</name>
        <dbReference type="ChEBI" id="CHEBI:29103"/>
    </ligand>
</feature>
<sequence length="227" mass="25001">MVNVLKQALATKLDVDLMSAKCGFALEQLMELAGFSVAQAISKVYSFETNPSILLCVGPGNNGGDGLVAARHLYHFGYKPTLYYPKQPDKNHYQNLLKQCQNLGIELHSDFKKALGSSDLVVDALFGFGFKPPIREPFFEVLSALSKSNKPIISVDVPSGWDVDNGPLSTNCIRPEMLVSLSIPKPCSSFFSGKYHYLGGRFIPEFLAKEYNLDIPKYPGSDQCVLI</sequence>
<proteinExistence type="inferred from homology"/>
<evidence type="ECO:0000256" key="5">
    <source>
        <dbReference type="ARBA" id="ARBA00022741"/>
    </source>
</evidence>
<evidence type="ECO:0000259" key="11">
    <source>
        <dbReference type="PROSITE" id="PS51385"/>
    </source>
</evidence>
<gene>
    <name evidence="12" type="ORF">BB561_001369</name>
</gene>
<dbReference type="PANTHER" id="PTHR13232">
    <property type="entry name" value="NAD(P)H-HYDRATE EPIMERASE"/>
    <property type="match status" value="1"/>
</dbReference>
<feature type="binding site" evidence="10">
    <location>
        <position position="123"/>
    </location>
    <ligand>
        <name>K(+)</name>
        <dbReference type="ChEBI" id="CHEBI:29103"/>
    </ligand>
</feature>
<dbReference type="GO" id="GO:0046872">
    <property type="term" value="F:metal ion binding"/>
    <property type="evidence" value="ECO:0007669"/>
    <property type="project" value="UniProtKB-KW"/>
</dbReference>
<evidence type="ECO:0000313" key="13">
    <source>
        <dbReference type="Proteomes" id="UP000245383"/>
    </source>
</evidence>
<dbReference type="PANTHER" id="PTHR13232:SF10">
    <property type="entry name" value="NAD(P)H-HYDRATE EPIMERASE"/>
    <property type="match status" value="1"/>
</dbReference>
<dbReference type="OrthoDB" id="10064708at2759"/>
<evidence type="ECO:0000256" key="10">
    <source>
        <dbReference type="HAMAP-Rule" id="MF_03159"/>
    </source>
</evidence>
<dbReference type="EMBL" id="MBFR01000040">
    <property type="protein sequence ID" value="PVU96109.1"/>
    <property type="molecule type" value="Genomic_DNA"/>
</dbReference>
<dbReference type="Proteomes" id="UP000245383">
    <property type="component" value="Unassembled WGS sequence"/>
</dbReference>
<dbReference type="NCBIfam" id="TIGR00197">
    <property type="entry name" value="yjeF_nterm"/>
    <property type="match status" value="1"/>
</dbReference>
<comment type="catalytic activity">
    <reaction evidence="2 10">
        <text>(6R)-NADPHX = (6S)-NADPHX</text>
        <dbReference type="Rhea" id="RHEA:32227"/>
        <dbReference type="ChEBI" id="CHEBI:64076"/>
        <dbReference type="ChEBI" id="CHEBI:64077"/>
        <dbReference type="EC" id="5.1.99.6"/>
    </reaction>
</comment>
<evidence type="ECO:0000256" key="4">
    <source>
        <dbReference type="ARBA" id="ARBA00022723"/>
    </source>
</evidence>
<evidence type="ECO:0000256" key="3">
    <source>
        <dbReference type="ARBA" id="ARBA00012228"/>
    </source>
</evidence>
<evidence type="ECO:0000256" key="2">
    <source>
        <dbReference type="ARBA" id="ARBA00000909"/>
    </source>
</evidence>
<organism evidence="12 13">
    <name type="scientific">Smittium simulii</name>
    <dbReference type="NCBI Taxonomy" id="133385"/>
    <lineage>
        <taxon>Eukaryota</taxon>
        <taxon>Fungi</taxon>
        <taxon>Fungi incertae sedis</taxon>
        <taxon>Zoopagomycota</taxon>
        <taxon>Kickxellomycotina</taxon>
        <taxon>Harpellomycetes</taxon>
        <taxon>Harpellales</taxon>
        <taxon>Legeriomycetaceae</taxon>
        <taxon>Smittium</taxon>
    </lineage>
</organism>
<comment type="function">
    <text evidence="10">Catalyzes the epimerization of the S- and R-forms of NAD(P)HX, a damaged form of NAD(P)H that is a result of enzymatic or heat-dependent hydration. This is a prerequisite for the S-specific NAD(P)H-hydrate dehydratase to allow the repair of both epimers of NAD(P)HX.</text>
</comment>
<keyword evidence="13" id="KW-1185">Reference proteome</keyword>
<evidence type="ECO:0000256" key="6">
    <source>
        <dbReference type="ARBA" id="ARBA00022857"/>
    </source>
</evidence>
<dbReference type="AlphaFoldDB" id="A0A2T9YUW4"/>
<evidence type="ECO:0000256" key="8">
    <source>
        <dbReference type="ARBA" id="ARBA00023027"/>
    </source>
</evidence>
<dbReference type="EC" id="5.1.99.6" evidence="3 10"/>
<keyword evidence="4 10" id="KW-0479">Metal-binding</keyword>
<reference evidence="12 13" key="1">
    <citation type="journal article" date="2018" name="MBio">
        <title>Comparative Genomics Reveals the Core Gene Toolbox for the Fungus-Insect Symbiosis.</title>
        <authorList>
            <person name="Wang Y."/>
            <person name="Stata M."/>
            <person name="Wang W."/>
            <person name="Stajich J.E."/>
            <person name="White M.M."/>
            <person name="Moncalvo J.M."/>
        </authorList>
    </citation>
    <scope>NUCLEOTIDE SEQUENCE [LARGE SCALE GENOMIC DNA]</scope>
    <source>
        <strain evidence="12 13">SWE-8-4</strain>
    </source>
</reference>
<keyword evidence="8 10" id="KW-0520">NAD</keyword>
<dbReference type="InterPro" id="IPR004443">
    <property type="entry name" value="YjeF_N_dom"/>
</dbReference>
<comment type="similarity">
    <text evidence="10">Belongs to the NnrE/AIBP family.</text>
</comment>
<dbReference type="InterPro" id="IPR036652">
    <property type="entry name" value="YjeF_N_dom_sf"/>
</dbReference>
<keyword evidence="7 10" id="KW-0630">Potassium</keyword>
<keyword evidence="9 10" id="KW-0413">Isomerase</keyword>
<dbReference type="Pfam" id="PF03853">
    <property type="entry name" value="YjeF_N"/>
    <property type="match status" value="1"/>
</dbReference>
<evidence type="ECO:0000256" key="1">
    <source>
        <dbReference type="ARBA" id="ARBA00000013"/>
    </source>
</evidence>
<dbReference type="SUPFAM" id="SSF64153">
    <property type="entry name" value="YjeF N-terminal domain-like"/>
    <property type="match status" value="1"/>
</dbReference>
<feature type="binding site" evidence="10">
    <location>
        <begin position="127"/>
        <end position="133"/>
    </location>
    <ligand>
        <name>(6S)-NADPHX</name>
        <dbReference type="ChEBI" id="CHEBI:64076"/>
    </ligand>
</feature>
<protein>
    <recommendedName>
        <fullName evidence="3 10">NAD(P)H-hydrate epimerase</fullName>
        <ecNumber evidence="3 10">5.1.99.6</ecNumber>
    </recommendedName>
    <alternativeName>
        <fullName evidence="10">NAD(P)HX epimerase</fullName>
    </alternativeName>
</protein>
<evidence type="ECO:0000256" key="9">
    <source>
        <dbReference type="ARBA" id="ARBA00023235"/>
    </source>
</evidence>
<dbReference type="FunFam" id="3.40.50.10260:FF:000005">
    <property type="entry name" value="NAD(P)H-hydrate epimerase"/>
    <property type="match status" value="1"/>
</dbReference>
<comment type="caution">
    <text evidence="12">The sequence shown here is derived from an EMBL/GenBank/DDBJ whole genome shotgun (WGS) entry which is preliminary data.</text>
</comment>
<feature type="domain" description="YjeF N-terminal" evidence="11">
    <location>
        <begin position="10"/>
        <end position="214"/>
    </location>
</feature>
<name>A0A2T9YUW4_9FUNG</name>
<comment type="subcellular location">
    <subcellularLocation>
        <location evidence="10">Cytoplasm</location>
    </subcellularLocation>
    <subcellularLocation>
        <location evidence="10">Mitochondrion</location>
    </subcellularLocation>
</comment>
<comment type="catalytic activity">
    <reaction evidence="1 10">
        <text>(6R)-NADHX = (6S)-NADHX</text>
        <dbReference type="Rhea" id="RHEA:32215"/>
        <dbReference type="ChEBI" id="CHEBI:64074"/>
        <dbReference type="ChEBI" id="CHEBI:64075"/>
        <dbReference type="EC" id="5.1.99.6"/>
    </reaction>
</comment>
<comment type="caution">
    <text evidence="10">Lacks conserved residue(s) required for the propagation of feature annotation.</text>
</comment>
<dbReference type="GO" id="GO:0000166">
    <property type="term" value="F:nucleotide binding"/>
    <property type="evidence" value="ECO:0007669"/>
    <property type="project" value="UniProtKB-KW"/>
</dbReference>
<dbReference type="Gene3D" id="3.40.50.10260">
    <property type="entry name" value="YjeF N-terminal domain"/>
    <property type="match status" value="1"/>
</dbReference>
<keyword evidence="6" id="KW-0521">NADP</keyword>
<dbReference type="PROSITE" id="PS51385">
    <property type="entry name" value="YJEF_N"/>
    <property type="match status" value="1"/>
</dbReference>
<keyword evidence="10" id="KW-0963">Cytoplasm</keyword>
<dbReference type="GO" id="GO:0005739">
    <property type="term" value="C:mitochondrion"/>
    <property type="evidence" value="ECO:0007669"/>
    <property type="project" value="UniProtKB-SubCell"/>
</dbReference>
<comment type="cofactor">
    <cofactor evidence="10">
        <name>K(+)</name>
        <dbReference type="ChEBI" id="CHEBI:29103"/>
    </cofactor>
    <text evidence="10">Binds 1 potassium ion per subunit.</text>
</comment>
<feature type="binding site" evidence="10">
    <location>
        <position position="159"/>
    </location>
    <ligand>
        <name>K(+)</name>
        <dbReference type="ChEBI" id="CHEBI:29103"/>
    </ligand>
</feature>
<keyword evidence="5 10" id="KW-0547">Nucleotide-binding</keyword>